<dbReference type="EMBL" id="HF935261">
    <property type="protein sequence ID" value="CCX05592.1"/>
    <property type="molecule type" value="Genomic_DNA"/>
</dbReference>
<protein>
    <submittedName>
        <fullName evidence="1">Uncharacterized protein</fullName>
    </submittedName>
</protein>
<accession>U4KW28</accession>
<reference evidence="1 2" key="1">
    <citation type="journal article" date="2013" name="PLoS Genet.">
        <title>The genome and development-dependent transcriptomes of Pyronema confluens: a window into fungal evolution.</title>
        <authorList>
            <person name="Traeger S."/>
            <person name="Altegoer F."/>
            <person name="Freitag M."/>
            <person name="Gabaldon T."/>
            <person name="Kempken F."/>
            <person name="Kumar A."/>
            <person name="Marcet-Houben M."/>
            <person name="Poggeler S."/>
            <person name="Stajich J.E."/>
            <person name="Nowrousian M."/>
        </authorList>
    </citation>
    <scope>NUCLEOTIDE SEQUENCE [LARGE SCALE GENOMIC DNA]</scope>
    <source>
        <strain evidence="2">CBS 100304</strain>
        <tissue evidence="1">Vegetative mycelium</tissue>
    </source>
</reference>
<name>U4KW28_PYROM</name>
<gene>
    <name evidence="1" type="ORF">PCON_05179</name>
</gene>
<evidence type="ECO:0000313" key="2">
    <source>
        <dbReference type="Proteomes" id="UP000018144"/>
    </source>
</evidence>
<dbReference type="Proteomes" id="UP000018144">
    <property type="component" value="Unassembled WGS sequence"/>
</dbReference>
<proteinExistence type="predicted"/>
<organism evidence="1 2">
    <name type="scientific">Pyronema omphalodes (strain CBS 100304)</name>
    <name type="common">Pyronema confluens</name>
    <dbReference type="NCBI Taxonomy" id="1076935"/>
    <lineage>
        <taxon>Eukaryota</taxon>
        <taxon>Fungi</taxon>
        <taxon>Dikarya</taxon>
        <taxon>Ascomycota</taxon>
        <taxon>Pezizomycotina</taxon>
        <taxon>Pezizomycetes</taxon>
        <taxon>Pezizales</taxon>
        <taxon>Pyronemataceae</taxon>
        <taxon>Pyronema</taxon>
    </lineage>
</organism>
<keyword evidence="2" id="KW-1185">Reference proteome</keyword>
<dbReference type="AlphaFoldDB" id="U4KW28"/>
<evidence type="ECO:0000313" key="1">
    <source>
        <dbReference type="EMBL" id="CCX05592.1"/>
    </source>
</evidence>
<sequence>MQCSGNSRVRRAIIRSRERKQARGLKIAPGMPMQC</sequence>